<proteinExistence type="predicted"/>
<organism evidence="3 4">
    <name type="scientific">Periplaneta americana</name>
    <name type="common">American cockroach</name>
    <name type="synonym">Blatta americana</name>
    <dbReference type="NCBI Taxonomy" id="6978"/>
    <lineage>
        <taxon>Eukaryota</taxon>
        <taxon>Metazoa</taxon>
        <taxon>Ecdysozoa</taxon>
        <taxon>Arthropoda</taxon>
        <taxon>Hexapoda</taxon>
        <taxon>Insecta</taxon>
        <taxon>Pterygota</taxon>
        <taxon>Neoptera</taxon>
        <taxon>Polyneoptera</taxon>
        <taxon>Dictyoptera</taxon>
        <taxon>Blattodea</taxon>
        <taxon>Blattoidea</taxon>
        <taxon>Blattidae</taxon>
        <taxon>Blattinae</taxon>
        <taxon>Periplaneta</taxon>
    </lineage>
</organism>
<feature type="region of interest" description="Disordered" evidence="1">
    <location>
        <begin position="1"/>
        <end position="35"/>
    </location>
</feature>
<evidence type="ECO:0000256" key="1">
    <source>
        <dbReference type="SAM" id="MobiDB-lite"/>
    </source>
</evidence>
<gene>
    <name evidence="3" type="ORF">ANN_19253</name>
</gene>
<dbReference type="PROSITE" id="PS50878">
    <property type="entry name" value="RT_POL"/>
    <property type="match status" value="1"/>
</dbReference>
<comment type="caution">
    <text evidence="3">The sequence shown here is derived from an EMBL/GenBank/DDBJ whole genome shotgun (WGS) entry which is preliminary data.</text>
</comment>
<dbReference type="PANTHER" id="PTHR19446">
    <property type="entry name" value="REVERSE TRANSCRIPTASES"/>
    <property type="match status" value="1"/>
</dbReference>
<evidence type="ECO:0000259" key="2">
    <source>
        <dbReference type="PROSITE" id="PS50878"/>
    </source>
</evidence>
<accession>A0ABQ8S9C1</accession>
<dbReference type="Pfam" id="PF00078">
    <property type="entry name" value="RVT_1"/>
    <property type="match status" value="1"/>
</dbReference>
<sequence>MQASTIEPVNEEIPEPNKPNTVIPEKGAAASGSQDSVESLPANAATLAPKLQVSLCEISPIRNNISLGRSANKAQKMLVITSSPYKERLEEVKSKQLKGEVLKILDRRSQLKPNSRILQMVQRVVLFGFEYTFCGSTCQHNTPINPEDMNVLSLHIVIFPVTITGLASRFGTEDLSSAKVNLQSRQIGDEAINLIMEALETFKFEDTEELIFDEPVPIKNAETPSSISAEERDMSDFQPSPEKLQRYEWIPLDTKIKVVNLANWSLNKLLHQGSRLLKRKGLLALWRRDIETGGTRYDKMVMIDKLAYDRFVEARERPFVIPLISFGFFVRLHRKLQLGRCLRNDTFVHCTLRNNIFGKTLPKVFLCTQELGDSSFPNEELLEGIIEQNPTLKQCQADSNEHVILRFMKHSRNGQSQFAVLEVTPKCYRSMMSLGKLYIGYMRCPVRDHIHVNVHKSLIPTQEIIHTTGLNSQLSNNEIKLLCVQEPNYRKNRISGFGIHNFVHSYKNGSDDLRDKRLLILGDINAKHHAWGSPINDWKGIQFHDFCCANNLTILNKGNKPTYRRNNCASFLDVSVCSDRLLQLISDWAVSDTATMSDHELIIIRIQSASCNSNFSGVTRKYRTKNVKWDHFKISAKKKLQPISSKINNIVSSEVLNVTIENLTNDIISLCEKHLPKKSQTVVKNYWWSTELTILRKRVLASYRRFRRCRCDELRRKYKDSYDIIREEYKNKIIHAKISTWKEFCSTQTSRNPWSVVYKICRQPENFNRTLTTVKTDDGYTINAHETATHLINNFFPDDTQDLNFHKHVQYLTELTPRTGDEREFTYEEVNSVINKLDDKKTPGLDALSANIVKNVHNCCPDLFVNIFNKCLELHTFPDHWKIAAVRIISKPHCTDKLTASAFRPICLLPVMGKVFEKLIIDRIMYHMHSNNLLNTNQYGFIPQKSTEDAVLNVVNWAKEVLANKQIGLLISLDIKGAFDNAWWPMILLQLKRKECPRNLYKLIKNYFCNRKAQLTLGLKTVSKHINKRCPQGSVCSPGLWVILYDGLLQIDLPVNCNIIAYVDDALILIKGENIQTITEKANSTLKIVSKWGINNKLHFNPHKTTAMLVTKKKNVDVPLIKFNSEYIQTVMVNLELILNDSKLRLEKNRCARVEIFSRLNIYCLDVLYFTCKDNTLLSML</sequence>
<dbReference type="InterPro" id="IPR036691">
    <property type="entry name" value="Endo/exonu/phosph_ase_sf"/>
</dbReference>
<dbReference type="InterPro" id="IPR005135">
    <property type="entry name" value="Endo/exonuclease/phosphatase"/>
</dbReference>
<dbReference type="CDD" id="cd01650">
    <property type="entry name" value="RT_nLTR_like"/>
    <property type="match status" value="1"/>
</dbReference>
<evidence type="ECO:0000313" key="3">
    <source>
        <dbReference type="EMBL" id="KAJ4430663.1"/>
    </source>
</evidence>
<reference evidence="3 4" key="1">
    <citation type="journal article" date="2022" name="Allergy">
        <title>Genome assembly and annotation of Periplaneta americana reveal a comprehensive cockroach allergen profile.</title>
        <authorList>
            <person name="Wang L."/>
            <person name="Xiong Q."/>
            <person name="Saelim N."/>
            <person name="Wang L."/>
            <person name="Nong W."/>
            <person name="Wan A.T."/>
            <person name="Shi M."/>
            <person name="Liu X."/>
            <person name="Cao Q."/>
            <person name="Hui J.H.L."/>
            <person name="Sookrung N."/>
            <person name="Leung T.F."/>
            <person name="Tungtrongchitr A."/>
            <person name="Tsui S.K.W."/>
        </authorList>
    </citation>
    <scope>NUCLEOTIDE SEQUENCE [LARGE SCALE GENOMIC DNA]</scope>
    <source>
        <strain evidence="3">PWHHKU_190912</strain>
    </source>
</reference>
<dbReference type="SUPFAM" id="SSF56219">
    <property type="entry name" value="DNase I-like"/>
    <property type="match status" value="1"/>
</dbReference>
<dbReference type="SUPFAM" id="SSF56672">
    <property type="entry name" value="DNA/RNA polymerases"/>
    <property type="match status" value="1"/>
</dbReference>
<protein>
    <recommendedName>
        <fullName evidence="2">Reverse transcriptase domain-containing protein</fullName>
    </recommendedName>
</protein>
<name>A0ABQ8S9C1_PERAM</name>
<dbReference type="Gene3D" id="3.60.10.10">
    <property type="entry name" value="Endonuclease/exonuclease/phosphatase"/>
    <property type="match status" value="1"/>
</dbReference>
<dbReference type="EMBL" id="JAJSOF020000031">
    <property type="protein sequence ID" value="KAJ4430663.1"/>
    <property type="molecule type" value="Genomic_DNA"/>
</dbReference>
<evidence type="ECO:0000313" key="4">
    <source>
        <dbReference type="Proteomes" id="UP001148838"/>
    </source>
</evidence>
<feature type="domain" description="Reverse transcriptase" evidence="2">
    <location>
        <begin position="870"/>
        <end position="1132"/>
    </location>
</feature>
<keyword evidence="4" id="KW-1185">Reference proteome</keyword>
<dbReference type="InterPro" id="IPR043502">
    <property type="entry name" value="DNA/RNA_pol_sf"/>
</dbReference>
<dbReference type="Proteomes" id="UP001148838">
    <property type="component" value="Unassembled WGS sequence"/>
</dbReference>
<dbReference type="Pfam" id="PF14529">
    <property type="entry name" value="Exo_endo_phos_2"/>
    <property type="match status" value="1"/>
</dbReference>
<dbReference type="InterPro" id="IPR000477">
    <property type="entry name" value="RT_dom"/>
</dbReference>